<sequence>MKDTCQVKSVVMDGAEIERSLTRIAHQILEANHGADNLAIVGIVTRGDLLAKRLVEKIEEIEGVKVDLGSLDISFYRDDFMTNFAPAVHATHIPFDIDGKHIVLVDDVLYTGRTIRAALDALMDLGRPSVIQLAVLVDRGHRELPIRADFVGKNVPSAHDENVRLFLEEVDGRSAVEILDVAPGSRAGSAPLGGE</sequence>
<evidence type="ECO:0000313" key="6">
    <source>
        <dbReference type="EMBL" id="HJF65833.1"/>
    </source>
</evidence>
<proteinExistence type="inferred from homology"/>
<dbReference type="GO" id="GO:0006355">
    <property type="term" value="P:regulation of DNA-templated transcription"/>
    <property type="evidence" value="ECO:0007669"/>
    <property type="project" value="UniProtKB-UniRule"/>
</dbReference>
<keyword evidence="8" id="KW-1185">Reference proteome</keyword>
<reference evidence="6" key="3">
    <citation type="journal article" date="2021" name="PeerJ">
        <title>Extensive microbial diversity within the chicken gut microbiome revealed by metagenomics and culture.</title>
        <authorList>
            <person name="Gilroy R."/>
            <person name="Ravi A."/>
            <person name="Getino M."/>
            <person name="Pursley I."/>
            <person name="Horton D.L."/>
            <person name="Alikhan N.F."/>
            <person name="Baker D."/>
            <person name="Gharbi K."/>
            <person name="Hall N."/>
            <person name="Watson M."/>
            <person name="Adriaenssens E.M."/>
            <person name="Foster-Nyarko E."/>
            <person name="Jarju S."/>
            <person name="Secka A."/>
            <person name="Antonio M."/>
            <person name="Oren A."/>
            <person name="Chaudhuri R.R."/>
            <person name="La Ragione R."/>
            <person name="Hildebrand F."/>
            <person name="Pallen M.J."/>
        </authorList>
    </citation>
    <scope>NUCLEOTIDE SEQUENCE</scope>
    <source>
        <strain evidence="6">ChiGjej6B6-11269</strain>
    </source>
</reference>
<dbReference type="InterPro" id="IPR050137">
    <property type="entry name" value="PyrR_bifunctional"/>
</dbReference>
<organism evidence="7 8">
    <name type="scientific">Slackia equolifaciens</name>
    <dbReference type="NCBI Taxonomy" id="498718"/>
    <lineage>
        <taxon>Bacteria</taxon>
        <taxon>Bacillati</taxon>
        <taxon>Actinomycetota</taxon>
        <taxon>Coriobacteriia</taxon>
        <taxon>Eggerthellales</taxon>
        <taxon>Eggerthellaceae</taxon>
        <taxon>Slackia</taxon>
    </lineage>
</organism>
<dbReference type="AlphaFoldDB" id="A0A3N0AYY9"/>
<dbReference type="InterPro" id="IPR029057">
    <property type="entry name" value="PRTase-like"/>
</dbReference>
<dbReference type="Gene3D" id="3.40.50.2020">
    <property type="match status" value="1"/>
</dbReference>
<dbReference type="FunFam" id="3.40.50.2020:FF:000020">
    <property type="entry name" value="Bifunctional protein PyrR"/>
    <property type="match status" value="1"/>
</dbReference>
<evidence type="ECO:0000256" key="3">
    <source>
        <dbReference type="ARBA" id="ARBA00023163"/>
    </source>
</evidence>
<dbReference type="NCBIfam" id="NF003547">
    <property type="entry name" value="PRK05205.1-3"/>
    <property type="match status" value="1"/>
</dbReference>
<protein>
    <recommendedName>
        <fullName evidence="4">Bifunctional protein PyrR</fullName>
    </recommendedName>
    <domain>
        <recommendedName>
            <fullName evidence="4">Pyrimidine operon regulatory protein</fullName>
        </recommendedName>
    </domain>
    <domain>
        <recommendedName>
            <fullName evidence="4">Uracil phosphoribosyltransferase</fullName>
            <shortName evidence="4">UPRTase</shortName>
            <ecNumber evidence="4">2.4.2.9</ecNumber>
        </recommendedName>
    </domain>
</protein>
<comment type="function">
    <text evidence="4">Also displays a weak uracil phosphoribosyltransferase activity which is not physiologically significant.</text>
</comment>
<comment type="similarity">
    <text evidence="1 4">Belongs to the purine/pyrimidine phosphoribosyltransferase family. PyrR subfamily.</text>
</comment>
<dbReference type="PANTHER" id="PTHR11608">
    <property type="entry name" value="BIFUNCTIONAL PROTEIN PYRR"/>
    <property type="match status" value="1"/>
</dbReference>
<dbReference type="PANTHER" id="PTHR11608:SF0">
    <property type="entry name" value="BIFUNCTIONAL PROTEIN PYRR"/>
    <property type="match status" value="1"/>
</dbReference>
<dbReference type="NCBIfam" id="NF003549">
    <property type="entry name" value="PRK05205.1-5"/>
    <property type="match status" value="1"/>
</dbReference>
<accession>A0A3N0AYY9</accession>
<keyword evidence="2 4" id="KW-0805">Transcription regulation</keyword>
<comment type="catalytic activity">
    <reaction evidence="4">
        <text>UMP + diphosphate = 5-phospho-alpha-D-ribose 1-diphosphate + uracil</text>
        <dbReference type="Rhea" id="RHEA:13017"/>
        <dbReference type="ChEBI" id="CHEBI:17568"/>
        <dbReference type="ChEBI" id="CHEBI:33019"/>
        <dbReference type="ChEBI" id="CHEBI:57865"/>
        <dbReference type="ChEBI" id="CHEBI:58017"/>
        <dbReference type="EC" id="2.4.2.9"/>
    </reaction>
</comment>
<dbReference type="InterPro" id="IPR023050">
    <property type="entry name" value="PyrR"/>
</dbReference>
<comment type="caution">
    <text evidence="7">The sequence shown here is derived from an EMBL/GenBank/DDBJ whole genome shotgun (WGS) entry which is preliminary data.</text>
</comment>
<dbReference type="EC" id="2.4.2.9" evidence="4"/>
<dbReference type="Pfam" id="PF00156">
    <property type="entry name" value="Pribosyltran"/>
    <property type="match status" value="1"/>
</dbReference>
<reference evidence="6" key="4">
    <citation type="submission" date="2021-09" db="EMBL/GenBank/DDBJ databases">
        <authorList>
            <person name="Gilroy R."/>
        </authorList>
    </citation>
    <scope>NUCLEOTIDE SEQUENCE</scope>
    <source>
        <strain evidence="6">ChiGjej6B6-11269</strain>
    </source>
</reference>
<feature type="domain" description="Phosphoribosyltransferase" evidence="5">
    <location>
        <begin position="15"/>
        <end position="152"/>
    </location>
</feature>
<feature type="short sequence motif" description="PRPP-binding" evidence="4">
    <location>
        <begin position="102"/>
        <end position="114"/>
    </location>
</feature>
<dbReference type="OrthoDB" id="9802227at2"/>
<dbReference type="EMBL" id="DYWI01000127">
    <property type="protein sequence ID" value="HJF65833.1"/>
    <property type="molecule type" value="Genomic_DNA"/>
</dbReference>
<keyword evidence="4 7" id="KW-0328">Glycosyltransferase</keyword>
<dbReference type="Proteomes" id="UP000269591">
    <property type="component" value="Unassembled WGS sequence"/>
</dbReference>
<keyword evidence="3 4" id="KW-0804">Transcription</keyword>
<keyword evidence="4 7" id="KW-0808">Transferase</keyword>
<dbReference type="Proteomes" id="UP000786989">
    <property type="component" value="Unassembled WGS sequence"/>
</dbReference>
<dbReference type="SUPFAM" id="SSF53271">
    <property type="entry name" value="PRTase-like"/>
    <property type="match status" value="1"/>
</dbReference>
<dbReference type="InterPro" id="IPR000836">
    <property type="entry name" value="PRTase_dom"/>
</dbReference>
<comment type="function">
    <text evidence="4">Regulates the transcription of the pyrimidine nucleotide (pyr) operon in response to exogenous pyrimidines.</text>
</comment>
<evidence type="ECO:0000313" key="8">
    <source>
        <dbReference type="Proteomes" id="UP000269591"/>
    </source>
</evidence>
<evidence type="ECO:0000256" key="4">
    <source>
        <dbReference type="HAMAP-Rule" id="MF_01219"/>
    </source>
</evidence>
<reference evidence="7" key="2">
    <citation type="journal article" date="2019" name="Microbiol. Resour. Announc.">
        <title>Draft Genome Sequences of Type Strains of Gordonibacter faecihominis, Paraeggerthella hongkongensis, Parvibacter caecicola,Slackia equolifaciens, Slackia faecicanis, and Slackia isoflavoniconvertens.</title>
        <authorList>
            <person name="Danylec N."/>
            <person name="Stoll D.A."/>
            <person name="Dotsch A."/>
            <person name="Huch M."/>
        </authorList>
    </citation>
    <scope>NUCLEOTIDE SEQUENCE</scope>
    <source>
        <strain evidence="7">DSM 24851</strain>
    </source>
</reference>
<dbReference type="GO" id="GO:0004845">
    <property type="term" value="F:uracil phosphoribosyltransferase activity"/>
    <property type="evidence" value="ECO:0007669"/>
    <property type="project" value="UniProtKB-UniRule"/>
</dbReference>
<dbReference type="RefSeq" id="WP_123208929.1">
    <property type="nucleotide sequence ID" value="NZ_JBHTHO010000003.1"/>
</dbReference>
<evidence type="ECO:0000256" key="2">
    <source>
        <dbReference type="ARBA" id="ARBA00023015"/>
    </source>
</evidence>
<dbReference type="NCBIfam" id="NF003548">
    <property type="entry name" value="PRK05205.1-4"/>
    <property type="match status" value="1"/>
</dbReference>
<reference evidence="8" key="1">
    <citation type="submission" date="2018-05" db="EMBL/GenBank/DDBJ databases">
        <title>Genome Sequencing of selected type strains of the family Eggerthellaceae.</title>
        <authorList>
            <person name="Danylec N."/>
            <person name="Stoll D.A."/>
            <person name="Doetsch A."/>
            <person name="Huch M."/>
        </authorList>
    </citation>
    <scope>NUCLEOTIDE SEQUENCE [LARGE SCALE GENOMIC DNA]</scope>
    <source>
        <strain evidence="8">DSM 24851</strain>
    </source>
</reference>
<evidence type="ECO:0000313" key="7">
    <source>
        <dbReference type="EMBL" id="RNL39800.1"/>
    </source>
</evidence>
<evidence type="ECO:0000259" key="5">
    <source>
        <dbReference type="Pfam" id="PF00156"/>
    </source>
</evidence>
<dbReference type="EMBL" id="QIBX01000010">
    <property type="protein sequence ID" value="RNL39800.1"/>
    <property type="molecule type" value="Genomic_DNA"/>
</dbReference>
<dbReference type="HAMAP" id="MF_01219">
    <property type="entry name" value="PyrR"/>
    <property type="match status" value="1"/>
</dbReference>
<dbReference type="CDD" id="cd06223">
    <property type="entry name" value="PRTases_typeI"/>
    <property type="match status" value="1"/>
</dbReference>
<gene>
    <name evidence="4 6" type="primary">pyrR</name>
    <name evidence="7" type="ORF">DMP06_06450</name>
    <name evidence="6" type="ORF">K8U77_06965</name>
</gene>
<dbReference type="NCBIfam" id="NF003545">
    <property type="entry name" value="PRK05205.1-1"/>
    <property type="match status" value="1"/>
</dbReference>
<evidence type="ECO:0000256" key="1">
    <source>
        <dbReference type="ARBA" id="ARBA00005565"/>
    </source>
</evidence>
<name>A0A3N0AYY9_9ACTN</name>